<name>A0A816ACU4_9BILA</name>
<protein>
    <submittedName>
        <fullName evidence="2">Uncharacterized protein</fullName>
    </submittedName>
</protein>
<evidence type="ECO:0000313" key="2">
    <source>
        <dbReference type="EMBL" id="CAF1595171.1"/>
    </source>
</evidence>
<gene>
    <name evidence="2" type="ORF">GPM918_LOCUS42028</name>
    <name evidence="1" type="ORF">OVA965_LOCUS12130</name>
    <name evidence="4" type="ORF">SRO942_LOCUS43192</name>
    <name evidence="3" type="ORF">TMI583_LOCUS12134</name>
</gene>
<dbReference type="Proteomes" id="UP000681722">
    <property type="component" value="Unassembled WGS sequence"/>
</dbReference>
<keyword evidence="5" id="KW-1185">Reference proteome</keyword>
<evidence type="ECO:0000313" key="3">
    <source>
        <dbReference type="EMBL" id="CAF3724724.1"/>
    </source>
</evidence>
<proteinExistence type="predicted"/>
<sequence length="75" mass="8900">MALNCQAKIRLYNTGEQLKIMITDLKHNHKVDQANMKFYARNRRLDDSATELIKNYDQHKVPRSIIRSLIMDKKI</sequence>
<dbReference type="Proteomes" id="UP000677228">
    <property type="component" value="Unassembled WGS sequence"/>
</dbReference>
<dbReference type="Proteomes" id="UP000682733">
    <property type="component" value="Unassembled WGS sequence"/>
</dbReference>
<organism evidence="2 5">
    <name type="scientific">Didymodactylos carnosus</name>
    <dbReference type="NCBI Taxonomy" id="1234261"/>
    <lineage>
        <taxon>Eukaryota</taxon>
        <taxon>Metazoa</taxon>
        <taxon>Spiralia</taxon>
        <taxon>Gnathifera</taxon>
        <taxon>Rotifera</taxon>
        <taxon>Eurotatoria</taxon>
        <taxon>Bdelloidea</taxon>
        <taxon>Philodinida</taxon>
        <taxon>Philodinidae</taxon>
        <taxon>Didymodactylos</taxon>
    </lineage>
</organism>
<evidence type="ECO:0000313" key="5">
    <source>
        <dbReference type="Proteomes" id="UP000663829"/>
    </source>
</evidence>
<evidence type="ECO:0000313" key="1">
    <source>
        <dbReference type="EMBL" id="CAF0950534.1"/>
    </source>
</evidence>
<dbReference type="EMBL" id="CAJOBC010100802">
    <property type="protein sequence ID" value="CAF4469491.1"/>
    <property type="molecule type" value="Genomic_DNA"/>
</dbReference>
<evidence type="ECO:0000313" key="4">
    <source>
        <dbReference type="EMBL" id="CAF4469491.1"/>
    </source>
</evidence>
<dbReference type="EMBL" id="CAJOBA010004813">
    <property type="protein sequence ID" value="CAF3724724.1"/>
    <property type="molecule type" value="Genomic_DNA"/>
</dbReference>
<comment type="caution">
    <text evidence="2">The sequence shown here is derived from an EMBL/GenBank/DDBJ whole genome shotgun (WGS) entry which is preliminary data.</text>
</comment>
<dbReference type="Proteomes" id="UP000663829">
    <property type="component" value="Unassembled WGS sequence"/>
</dbReference>
<dbReference type="EMBL" id="CAJNOK010004808">
    <property type="protein sequence ID" value="CAF0950534.1"/>
    <property type="molecule type" value="Genomic_DNA"/>
</dbReference>
<dbReference type="AlphaFoldDB" id="A0A816ACU4"/>
<reference evidence="2" key="1">
    <citation type="submission" date="2021-02" db="EMBL/GenBank/DDBJ databases">
        <authorList>
            <person name="Nowell W R."/>
        </authorList>
    </citation>
    <scope>NUCLEOTIDE SEQUENCE</scope>
</reference>
<dbReference type="EMBL" id="CAJNOQ010034533">
    <property type="protein sequence ID" value="CAF1595171.1"/>
    <property type="molecule type" value="Genomic_DNA"/>
</dbReference>
<accession>A0A816ACU4</accession>